<dbReference type="OrthoDB" id="6108017at2759"/>
<dbReference type="EMBL" id="CAJEWN010000127">
    <property type="protein sequence ID" value="CAD2167395.1"/>
    <property type="molecule type" value="Genomic_DNA"/>
</dbReference>
<dbReference type="GO" id="GO:0003774">
    <property type="term" value="F:cytoskeletal motor activity"/>
    <property type="evidence" value="ECO:0007669"/>
    <property type="project" value="InterPro"/>
</dbReference>
<dbReference type="PROSITE" id="PS50096">
    <property type="entry name" value="IQ"/>
    <property type="match status" value="1"/>
</dbReference>
<dbReference type="GO" id="GO:0005524">
    <property type="term" value="F:ATP binding"/>
    <property type="evidence" value="ECO:0007669"/>
    <property type="project" value="UniProtKB-KW"/>
</dbReference>
<keyword evidence="2" id="KW-0067">ATP-binding</keyword>
<dbReference type="Gene3D" id="1.10.10.820">
    <property type="match status" value="1"/>
</dbReference>
<dbReference type="GO" id="GO:0016459">
    <property type="term" value="C:myosin complex"/>
    <property type="evidence" value="ECO:0007669"/>
    <property type="project" value="UniProtKB-KW"/>
</dbReference>
<gene>
    <name evidence="7" type="ORF">MENT_LOCUS18680</name>
</gene>
<keyword evidence="3 5" id="KW-0518">Myosin</keyword>
<dbReference type="Gene3D" id="3.40.850.10">
    <property type="entry name" value="Kinesin motor domain"/>
    <property type="match status" value="1"/>
</dbReference>
<dbReference type="Gene3D" id="1.20.120.720">
    <property type="entry name" value="Myosin VI head, motor domain, U50 subdomain"/>
    <property type="match status" value="1"/>
</dbReference>
<reference evidence="7 8" key="1">
    <citation type="submission" date="2020-08" db="EMBL/GenBank/DDBJ databases">
        <authorList>
            <person name="Koutsovoulos G."/>
            <person name="Danchin GJ E."/>
        </authorList>
    </citation>
    <scope>NUCLEOTIDE SEQUENCE [LARGE SCALE GENOMIC DNA]</scope>
</reference>
<keyword evidence="5" id="KW-0009">Actin-binding</keyword>
<dbReference type="InterPro" id="IPR027417">
    <property type="entry name" value="P-loop_NTPase"/>
</dbReference>
<protein>
    <recommendedName>
        <fullName evidence="6">Myosin motor domain-containing protein</fullName>
    </recommendedName>
</protein>
<keyword evidence="4" id="KW-0505">Motor protein</keyword>
<organism evidence="7 8">
    <name type="scientific">Meloidogyne enterolobii</name>
    <name type="common">Root-knot nematode worm</name>
    <name type="synonym">Meloidogyne mayaguensis</name>
    <dbReference type="NCBI Taxonomy" id="390850"/>
    <lineage>
        <taxon>Eukaryota</taxon>
        <taxon>Metazoa</taxon>
        <taxon>Ecdysozoa</taxon>
        <taxon>Nematoda</taxon>
        <taxon>Chromadorea</taxon>
        <taxon>Rhabditida</taxon>
        <taxon>Tylenchina</taxon>
        <taxon>Tylenchomorpha</taxon>
        <taxon>Tylenchoidea</taxon>
        <taxon>Meloidogynidae</taxon>
        <taxon>Meloidogyninae</taxon>
        <taxon>Meloidogyne</taxon>
    </lineage>
</organism>
<dbReference type="Pfam" id="PF00063">
    <property type="entry name" value="Myosin_head"/>
    <property type="match status" value="1"/>
</dbReference>
<keyword evidence="1" id="KW-0547">Nucleotide-binding</keyword>
<evidence type="ECO:0000256" key="1">
    <source>
        <dbReference type="ARBA" id="ARBA00022741"/>
    </source>
</evidence>
<proteinExistence type="inferred from homology"/>
<comment type="similarity">
    <text evidence="5">Belongs to the TRAFAC class myosin-kinesin ATPase superfamily. Myosin family.</text>
</comment>
<dbReference type="PANTHER" id="PTHR46049">
    <property type="entry name" value="AGAP003327-PA"/>
    <property type="match status" value="1"/>
</dbReference>
<dbReference type="PROSITE" id="PS51456">
    <property type="entry name" value="MYOSIN_MOTOR"/>
    <property type="match status" value="1"/>
</dbReference>
<dbReference type="Gene3D" id="3.30.70.1590">
    <property type="match status" value="1"/>
</dbReference>
<dbReference type="GO" id="GO:0003779">
    <property type="term" value="F:actin binding"/>
    <property type="evidence" value="ECO:0007669"/>
    <property type="project" value="UniProtKB-KW"/>
</dbReference>
<dbReference type="InterPro" id="IPR001609">
    <property type="entry name" value="Myosin_head_motor_dom-like"/>
</dbReference>
<evidence type="ECO:0000256" key="5">
    <source>
        <dbReference type="PROSITE-ProRule" id="PRU00782"/>
    </source>
</evidence>
<comment type="caution">
    <text evidence="7">The sequence shown here is derived from an EMBL/GenBank/DDBJ whole genome shotgun (WGS) entry which is preliminary data.</text>
</comment>
<evidence type="ECO:0000256" key="3">
    <source>
        <dbReference type="ARBA" id="ARBA00023123"/>
    </source>
</evidence>
<feature type="domain" description="Myosin motor" evidence="6">
    <location>
        <begin position="1"/>
        <end position="498"/>
    </location>
</feature>
<dbReference type="SUPFAM" id="SSF52540">
    <property type="entry name" value="P-loop containing nucleoside triphosphate hydrolases"/>
    <property type="match status" value="1"/>
</dbReference>
<dbReference type="SMART" id="SM00015">
    <property type="entry name" value="IQ"/>
    <property type="match status" value="2"/>
</dbReference>
<dbReference type="SMART" id="SM00242">
    <property type="entry name" value="MYSc"/>
    <property type="match status" value="1"/>
</dbReference>
<dbReference type="PANTHER" id="PTHR46049:SF5">
    <property type="entry name" value="PLECKSTRIN HOMOLOGY DOMAIN-CONTAINING FAMILY H MEMBER 3"/>
    <property type="match status" value="1"/>
</dbReference>
<evidence type="ECO:0000256" key="2">
    <source>
        <dbReference type="ARBA" id="ARBA00022840"/>
    </source>
</evidence>
<sequence length="581" mass="68137">MFGGERTRPTFELLSKVVAAFKNLNFNEKEIENIWRLLAAILHLGNLRYNVKNYDGKENLELNDRLNIQRISKLLKIEKNLLISSLTIKSLCDLKSEKELNFRKLSIDEAVDRRDNLCVEIYSNIVNFIINKINLELNEENKIINWRNGQQQKFVTVGLADFQSLENKLKNGNNFEQLCINYGAECLQQFFIRRIFTLEQAEYAAQCLPEWEERCAALPYLDNLQVLEMLAVQPLSVMSVIDDISIAPEASDTNLLSKLHSSHSNNESLYQKPKSSLLNQFAIRHYTGLVQYKVEGMILKNKDYFPSELSKLINESELKFLQKIFQNKEENNEGEDEISNELSEEELNENGNNEFKIRRIKQNTQCTIVRKSMNDLMRRLESCPEAFFVRCLKTNDAQKEKLFETETVLRQMRQFDMLSTVAMCRASFPIHMEYAYFVRRYRPLMPGIPPPNYCDCAHTTGFICRTIFGDSCTEFVQFGKNKAFLKSEQHQFLEMLRSRRLHCCAALVQKCLLGWAKRQQYARLRWATLIFQKHWRGLVERKKFKIIIRGVTRLQAIIRSHQLVIRYQWLKSLIAHFQAIN</sequence>
<evidence type="ECO:0000313" key="7">
    <source>
        <dbReference type="EMBL" id="CAD2167395.1"/>
    </source>
</evidence>
<comment type="caution">
    <text evidence="5">Lacks conserved residue(s) required for the propagation of feature annotation.</text>
</comment>
<evidence type="ECO:0000259" key="6">
    <source>
        <dbReference type="PROSITE" id="PS51456"/>
    </source>
</evidence>
<name>A0A6V7UZ64_MELEN</name>
<dbReference type="Gene3D" id="1.20.58.530">
    <property type="match status" value="1"/>
</dbReference>
<evidence type="ECO:0000256" key="4">
    <source>
        <dbReference type="ARBA" id="ARBA00023175"/>
    </source>
</evidence>
<dbReference type="AlphaFoldDB" id="A0A6V7UZ64"/>
<dbReference type="Proteomes" id="UP000580250">
    <property type="component" value="Unassembled WGS sequence"/>
</dbReference>
<dbReference type="InterPro" id="IPR036961">
    <property type="entry name" value="Kinesin_motor_dom_sf"/>
</dbReference>
<accession>A0A6V7UZ64</accession>
<dbReference type="InterPro" id="IPR051724">
    <property type="entry name" value="Actin_motor_Myosin"/>
</dbReference>
<evidence type="ECO:0000313" key="8">
    <source>
        <dbReference type="Proteomes" id="UP000580250"/>
    </source>
</evidence>
<dbReference type="InterPro" id="IPR000048">
    <property type="entry name" value="IQ_motif_EF-hand-BS"/>
</dbReference>
<dbReference type="Gene3D" id="1.20.5.190">
    <property type="match status" value="1"/>
</dbReference>